<name>A0A3S3PWT7_9ACAR</name>
<organism evidence="1 2">
    <name type="scientific">Dinothrombium tinctorium</name>
    <dbReference type="NCBI Taxonomy" id="1965070"/>
    <lineage>
        <taxon>Eukaryota</taxon>
        <taxon>Metazoa</taxon>
        <taxon>Ecdysozoa</taxon>
        <taxon>Arthropoda</taxon>
        <taxon>Chelicerata</taxon>
        <taxon>Arachnida</taxon>
        <taxon>Acari</taxon>
        <taxon>Acariformes</taxon>
        <taxon>Trombidiformes</taxon>
        <taxon>Prostigmata</taxon>
        <taxon>Anystina</taxon>
        <taxon>Parasitengona</taxon>
        <taxon>Trombidioidea</taxon>
        <taxon>Trombidiidae</taxon>
        <taxon>Dinothrombium</taxon>
    </lineage>
</organism>
<dbReference type="Proteomes" id="UP000285301">
    <property type="component" value="Unassembled WGS sequence"/>
</dbReference>
<proteinExistence type="predicted"/>
<feature type="non-terminal residue" evidence="1">
    <location>
        <position position="28"/>
    </location>
</feature>
<accession>A0A3S3PWT7</accession>
<protein>
    <submittedName>
        <fullName evidence="1">Uncharacterized protein</fullName>
    </submittedName>
</protein>
<gene>
    <name evidence="1" type="ORF">B4U79_10920</name>
</gene>
<dbReference type="EMBL" id="NCKU01016608">
    <property type="protein sequence ID" value="RWR99172.1"/>
    <property type="molecule type" value="Genomic_DNA"/>
</dbReference>
<evidence type="ECO:0000313" key="2">
    <source>
        <dbReference type="Proteomes" id="UP000285301"/>
    </source>
</evidence>
<sequence length="28" mass="3498">MRTAWQRRNVRKYIPKDPDGYFDVCVWP</sequence>
<dbReference type="AlphaFoldDB" id="A0A3S3PWT7"/>
<comment type="caution">
    <text evidence="1">The sequence shown here is derived from an EMBL/GenBank/DDBJ whole genome shotgun (WGS) entry which is preliminary data.</text>
</comment>
<keyword evidence="2" id="KW-1185">Reference proteome</keyword>
<evidence type="ECO:0000313" key="1">
    <source>
        <dbReference type="EMBL" id="RWR99172.1"/>
    </source>
</evidence>
<reference evidence="1 2" key="1">
    <citation type="journal article" date="2018" name="Gigascience">
        <title>Genomes of trombidid mites reveal novel predicted allergens and laterally-transferred genes associated with secondary metabolism.</title>
        <authorList>
            <person name="Dong X."/>
            <person name="Chaisiri K."/>
            <person name="Xia D."/>
            <person name="Armstrong S.D."/>
            <person name="Fang Y."/>
            <person name="Donnelly M.J."/>
            <person name="Kadowaki T."/>
            <person name="McGarry J.W."/>
            <person name="Darby A.C."/>
            <person name="Makepeace B.L."/>
        </authorList>
    </citation>
    <scope>NUCLEOTIDE SEQUENCE [LARGE SCALE GENOMIC DNA]</scope>
    <source>
        <strain evidence="1">UoL-WK</strain>
    </source>
</reference>